<name>A0ABQ0PA37_9PROT</name>
<dbReference type="PANTHER" id="PTHR22946">
    <property type="entry name" value="DIENELACTONE HYDROLASE DOMAIN-CONTAINING PROTEIN-RELATED"/>
    <property type="match status" value="1"/>
</dbReference>
<dbReference type="PANTHER" id="PTHR22946:SF4">
    <property type="entry name" value="ESTERASE FRSA"/>
    <property type="match status" value="1"/>
</dbReference>
<evidence type="ECO:0000313" key="3">
    <source>
        <dbReference type="EMBL" id="GBQ28602.1"/>
    </source>
</evidence>
<dbReference type="EMBL" id="BAQP01000267">
    <property type="protein sequence ID" value="GBQ28602.1"/>
    <property type="molecule type" value="Genomic_DNA"/>
</dbReference>
<evidence type="ECO:0000259" key="2">
    <source>
        <dbReference type="Pfam" id="PF01738"/>
    </source>
</evidence>
<proteinExistence type="predicted"/>
<organism evidence="3 4">
    <name type="scientific">Gluconacetobacter sacchari DSM 12717</name>
    <dbReference type="NCBI Taxonomy" id="1307940"/>
    <lineage>
        <taxon>Bacteria</taxon>
        <taxon>Pseudomonadati</taxon>
        <taxon>Pseudomonadota</taxon>
        <taxon>Alphaproteobacteria</taxon>
        <taxon>Acetobacterales</taxon>
        <taxon>Acetobacteraceae</taxon>
        <taxon>Gluconacetobacter</taxon>
    </lineage>
</organism>
<dbReference type="Gene3D" id="3.40.50.1820">
    <property type="entry name" value="alpha/beta hydrolase"/>
    <property type="match status" value="1"/>
</dbReference>
<keyword evidence="1" id="KW-0472">Membrane</keyword>
<feature type="domain" description="Dienelactone hydrolase" evidence="2">
    <location>
        <begin position="66"/>
        <end position="285"/>
    </location>
</feature>
<dbReference type="GO" id="GO:0016787">
    <property type="term" value="F:hydrolase activity"/>
    <property type="evidence" value="ECO:0007669"/>
    <property type="project" value="UniProtKB-KW"/>
</dbReference>
<dbReference type="InterPro" id="IPR029058">
    <property type="entry name" value="AB_hydrolase_fold"/>
</dbReference>
<protein>
    <submittedName>
        <fullName evidence="3">Dienelactone hydrolase</fullName>
    </submittedName>
</protein>
<keyword evidence="1" id="KW-1133">Transmembrane helix</keyword>
<comment type="caution">
    <text evidence="3">The sequence shown here is derived from an EMBL/GenBank/DDBJ whole genome shotgun (WGS) entry which is preliminary data.</text>
</comment>
<keyword evidence="3" id="KW-0378">Hydrolase</keyword>
<dbReference type="InterPro" id="IPR050261">
    <property type="entry name" value="FrsA_esterase"/>
</dbReference>
<dbReference type="InterPro" id="IPR002925">
    <property type="entry name" value="Dienelactn_hydro"/>
</dbReference>
<sequence length="291" mass="31476">MGYPACPHWALGTRHSALGDAMRLWRFFGLFCLVVATLYAGRGEAVARMVTRPVTWTEDGVRFASVLVYDDSVSGRRPGLVMVPNWHGVNAIAVDKARIIAGRDYVILLTDVYGASVRPVDDAQARAAVKPLMADRALLRRRMARALAALRAQAVSAPIDLSRLAAIGFCFGGTAVLDLARSGADLRAAVSFHGGLATDDPALARQIRAATLVMNGADDQWTMPDLPAFLREMSQVPAAWQFVVIGHAVHCFTETEATAPGGPCRYDENAARQSYALMRAWLATHFADARP</sequence>
<accession>A0ABQ0PA37</accession>
<dbReference type="Proteomes" id="UP001060895">
    <property type="component" value="Unassembled WGS sequence"/>
</dbReference>
<feature type="transmembrane region" description="Helical" evidence="1">
    <location>
        <begin position="24"/>
        <end position="41"/>
    </location>
</feature>
<gene>
    <name evidence="3" type="ORF">AA12717_3009</name>
</gene>
<dbReference type="Pfam" id="PF01738">
    <property type="entry name" value="DLH"/>
    <property type="match status" value="1"/>
</dbReference>
<keyword evidence="4" id="KW-1185">Reference proteome</keyword>
<evidence type="ECO:0000256" key="1">
    <source>
        <dbReference type="SAM" id="Phobius"/>
    </source>
</evidence>
<evidence type="ECO:0000313" key="4">
    <source>
        <dbReference type="Proteomes" id="UP001060895"/>
    </source>
</evidence>
<dbReference type="SUPFAM" id="SSF53474">
    <property type="entry name" value="alpha/beta-Hydrolases"/>
    <property type="match status" value="1"/>
</dbReference>
<reference evidence="3" key="1">
    <citation type="submission" date="2013-04" db="EMBL/GenBank/DDBJ databases">
        <title>The genome sequencing project of 58 acetic acid bacteria.</title>
        <authorList>
            <person name="Okamoto-Kainuma A."/>
            <person name="Ishikawa M."/>
            <person name="Umino S."/>
            <person name="Koizumi Y."/>
            <person name="Shiwa Y."/>
            <person name="Yoshikawa H."/>
            <person name="Matsutani M."/>
            <person name="Matsushita K."/>
        </authorList>
    </citation>
    <scope>NUCLEOTIDE SEQUENCE</scope>
    <source>
        <strain evidence="3">DSM 12717</strain>
    </source>
</reference>
<keyword evidence="1" id="KW-0812">Transmembrane</keyword>